<dbReference type="GO" id="GO:0016020">
    <property type="term" value="C:membrane"/>
    <property type="evidence" value="ECO:0007669"/>
    <property type="project" value="UniProtKB-SubCell"/>
</dbReference>
<evidence type="ECO:0000256" key="5">
    <source>
        <dbReference type="SAM" id="Phobius"/>
    </source>
</evidence>
<dbReference type="EMBL" id="ACZM01000003">
    <property type="protein sequence ID" value="EHG22351.1"/>
    <property type="molecule type" value="Genomic_DNA"/>
</dbReference>
<dbReference type="RefSeq" id="WP_006691837.1">
    <property type="nucleotide sequence ID" value="NZ_JH376797.1"/>
</dbReference>
<evidence type="ECO:0000313" key="7">
    <source>
        <dbReference type="Proteomes" id="UP000004129"/>
    </source>
</evidence>
<dbReference type="eggNOG" id="COG3702">
    <property type="taxonomic scope" value="Bacteria"/>
</dbReference>
<evidence type="ECO:0000256" key="4">
    <source>
        <dbReference type="ARBA" id="ARBA00023136"/>
    </source>
</evidence>
<protein>
    <recommendedName>
        <fullName evidence="8">Type IV secretory pathway, VirB3-like protein</fullName>
    </recommendedName>
</protein>
<keyword evidence="3 5" id="KW-1133">Transmembrane helix</keyword>
<comment type="caution">
    <text evidence="6">The sequence shown here is derived from an EMBL/GenBank/DDBJ whole genome shotgun (WGS) entry which is preliminary data.</text>
</comment>
<feature type="transmembrane region" description="Helical" evidence="5">
    <location>
        <begin position="34"/>
        <end position="60"/>
    </location>
</feature>
<dbReference type="HOGENOM" id="CLU_188464_0_0_9"/>
<evidence type="ECO:0000256" key="1">
    <source>
        <dbReference type="ARBA" id="ARBA00004370"/>
    </source>
</evidence>
<accession>G5GMA6</accession>
<proteinExistence type="predicted"/>
<organism evidence="6 7">
    <name type="scientific">Selenomonas infelix ATCC 43532</name>
    <dbReference type="NCBI Taxonomy" id="679201"/>
    <lineage>
        <taxon>Bacteria</taxon>
        <taxon>Bacillati</taxon>
        <taxon>Bacillota</taxon>
        <taxon>Negativicutes</taxon>
        <taxon>Selenomonadales</taxon>
        <taxon>Selenomonadaceae</taxon>
        <taxon>Selenomonas</taxon>
    </lineage>
</organism>
<evidence type="ECO:0000256" key="2">
    <source>
        <dbReference type="ARBA" id="ARBA00022692"/>
    </source>
</evidence>
<dbReference type="STRING" id="679201.HMPREF9334_00387"/>
<dbReference type="OrthoDB" id="9801524at2"/>
<evidence type="ECO:0000256" key="3">
    <source>
        <dbReference type="ARBA" id="ARBA00022989"/>
    </source>
</evidence>
<name>G5GMA6_9FIRM</name>
<dbReference type="InterPro" id="IPR007792">
    <property type="entry name" value="T4SS_VirB3/TrbD/AvhB"/>
</dbReference>
<keyword evidence="7" id="KW-1185">Reference proteome</keyword>
<dbReference type="Pfam" id="PF05101">
    <property type="entry name" value="VirB3"/>
    <property type="match status" value="1"/>
</dbReference>
<reference evidence="6 7" key="1">
    <citation type="submission" date="2011-08" db="EMBL/GenBank/DDBJ databases">
        <title>The Genome Sequence of Selenomonas infelix ATCC 43532.</title>
        <authorList>
            <consortium name="The Broad Institute Genome Sequencing Platform"/>
            <person name="Earl A."/>
            <person name="Ward D."/>
            <person name="Feldgarden M."/>
            <person name="Gevers D."/>
            <person name="Izard J."/>
            <person name="Blanton J.M."/>
            <person name="Baranova O.V."/>
            <person name="Dewhirst F.E."/>
            <person name="Young S.K."/>
            <person name="Zeng Q."/>
            <person name="Gargeya S."/>
            <person name="Fitzgerald M."/>
            <person name="Haas B."/>
            <person name="Abouelleil A."/>
            <person name="Alvarado L."/>
            <person name="Arachchi H.M."/>
            <person name="Berlin A."/>
            <person name="Brown A."/>
            <person name="Chapman S.B."/>
            <person name="Chen Z."/>
            <person name="Dunbar C."/>
            <person name="Freedman E."/>
            <person name="Gearin G."/>
            <person name="Gellesch M."/>
            <person name="Goldberg J."/>
            <person name="Griggs A."/>
            <person name="Gujja S."/>
            <person name="Heiman D."/>
            <person name="Howarth C."/>
            <person name="Larson L."/>
            <person name="Lui A."/>
            <person name="MacDonald P.J.P."/>
            <person name="Montmayeur A."/>
            <person name="Murphy C."/>
            <person name="Neiman D."/>
            <person name="Pearson M."/>
            <person name="Priest M."/>
            <person name="Roberts A."/>
            <person name="Saif S."/>
            <person name="Shea T."/>
            <person name="Shenoy N."/>
            <person name="Sisk P."/>
            <person name="Stolte C."/>
            <person name="Sykes S."/>
            <person name="Wortman J."/>
            <person name="Nusbaum C."/>
            <person name="Birren B."/>
        </authorList>
    </citation>
    <scope>NUCLEOTIDE SEQUENCE [LARGE SCALE GENOMIC DNA]</scope>
    <source>
        <strain evidence="6 7">ATCC 43532</strain>
    </source>
</reference>
<dbReference type="AlphaFoldDB" id="G5GMA6"/>
<evidence type="ECO:0000313" key="6">
    <source>
        <dbReference type="EMBL" id="EHG22351.1"/>
    </source>
</evidence>
<keyword evidence="2 5" id="KW-0812">Transmembrane</keyword>
<sequence length="90" mass="10634">MADRETEVSSWYDAAFFRGLMEPALLAGVPKPVLIWNAMFAVFLILNFGFFYILIFTFLLHFLAIYVCKSDVQFFDCIKSYMNKKRYYNT</sequence>
<dbReference type="Proteomes" id="UP000004129">
    <property type="component" value="Unassembled WGS sequence"/>
</dbReference>
<evidence type="ECO:0008006" key="8">
    <source>
        <dbReference type="Google" id="ProtNLM"/>
    </source>
</evidence>
<dbReference type="PATRIC" id="fig|679201.3.peg.388"/>
<comment type="subcellular location">
    <subcellularLocation>
        <location evidence="1">Membrane</location>
    </subcellularLocation>
</comment>
<keyword evidence="4 5" id="KW-0472">Membrane</keyword>
<gene>
    <name evidence="6" type="ORF">HMPREF9334_00387</name>
</gene>